<sequence>MISSCPLLAPLLGYAPQVLPCPATRYRPRRYAPLFPLAVVSAPVGDSLLLGDIGQSLASGEHAIFLYPAARPHPAPWNAGHRRHHPCCTDAGRLYAPRAPGGAALRLYVFKPDELVVGVPHPCSMSPPSSIATFGLEPGLAARDLRLSSLPWNSALSLPPNAVIPANRHLHRRLRSRRLEDIGIVYLFFILRSPRTPLLLAPIACFPSTFHDRLGLFVVIF</sequence>
<comment type="caution">
    <text evidence="1">The sequence shown here is derived from an EMBL/GenBank/DDBJ whole genome shotgun (WGS) entry which is preliminary data.</text>
</comment>
<organism evidence="1 2">
    <name type="scientific">Mycena metata</name>
    <dbReference type="NCBI Taxonomy" id="1033252"/>
    <lineage>
        <taxon>Eukaryota</taxon>
        <taxon>Fungi</taxon>
        <taxon>Dikarya</taxon>
        <taxon>Basidiomycota</taxon>
        <taxon>Agaricomycotina</taxon>
        <taxon>Agaricomycetes</taxon>
        <taxon>Agaricomycetidae</taxon>
        <taxon>Agaricales</taxon>
        <taxon>Marasmiineae</taxon>
        <taxon>Mycenaceae</taxon>
        <taxon>Mycena</taxon>
    </lineage>
</organism>
<reference evidence="1" key="1">
    <citation type="submission" date="2023-03" db="EMBL/GenBank/DDBJ databases">
        <title>Massive genome expansion in bonnet fungi (Mycena s.s.) driven by repeated elements and novel gene families across ecological guilds.</title>
        <authorList>
            <consortium name="Lawrence Berkeley National Laboratory"/>
            <person name="Harder C.B."/>
            <person name="Miyauchi S."/>
            <person name="Viragh M."/>
            <person name="Kuo A."/>
            <person name="Thoen E."/>
            <person name="Andreopoulos B."/>
            <person name="Lu D."/>
            <person name="Skrede I."/>
            <person name="Drula E."/>
            <person name="Henrissat B."/>
            <person name="Morin E."/>
            <person name="Kohler A."/>
            <person name="Barry K."/>
            <person name="LaButti K."/>
            <person name="Morin E."/>
            <person name="Salamov A."/>
            <person name="Lipzen A."/>
            <person name="Mereny Z."/>
            <person name="Hegedus B."/>
            <person name="Baldrian P."/>
            <person name="Stursova M."/>
            <person name="Weitz H."/>
            <person name="Taylor A."/>
            <person name="Grigoriev I.V."/>
            <person name="Nagy L.G."/>
            <person name="Martin F."/>
            <person name="Kauserud H."/>
        </authorList>
    </citation>
    <scope>NUCLEOTIDE SEQUENCE</scope>
    <source>
        <strain evidence="1">CBHHK182m</strain>
    </source>
</reference>
<gene>
    <name evidence="1" type="ORF">B0H16DRAFT_691670</name>
</gene>
<name>A0AAD7M8K8_9AGAR</name>
<evidence type="ECO:0000313" key="2">
    <source>
        <dbReference type="Proteomes" id="UP001215598"/>
    </source>
</evidence>
<proteinExistence type="predicted"/>
<accession>A0AAD7M8K8</accession>
<keyword evidence="2" id="KW-1185">Reference proteome</keyword>
<evidence type="ECO:0000313" key="1">
    <source>
        <dbReference type="EMBL" id="KAJ7705746.1"/>
    </source>
</evidence>
<dbReference type="Proteomes" id="UP001215598">
    <property type="component" value="Unassembled WGS sequence"/>
</dbReference>
<dbReference type="AlphaFoldDB" id="A0AAD7M8K8"/>
<dbReference type="EMBL" id="JARKIB010000467">
    <property type="protein sequence ID" value="KAJ7705746.1"/>
    <property type="molecule type" value="Genomic_DNA"/>
</dbReference>
<protein>
    <submittedName>
        <fullName evidence="1">Uncharacterized protein</fullName>
    </submittedName>
</protein>